<dbReference type="InterPro" id="IPR013126">
    <property type="entry name" value="Hsp_70_fam"/>
</dbReference>
<proteinExistence type="inferred from homology"/>
<dbReference type="PROSITE" id="PS00329">
    <property type="entry name" value="HSP70_2"/>
    <property type="match status" value="1"/>
</dbReference>
<dbReference type="PROSITE" id="PS00297">
    <property type="entry name" value="HSP70_1"/>
    <property type="match status" value="1"/>
</dbReference>
<evidence type="ECO:0000313" key="7">
    <source>
        <dbReference type="EMBL" id="SMA33136.1"/>
    </source>
</evidence>
<comment type="similarity">
    <text evidence="1 5 6">Belongs to the heat shock protein 70 family.</text>
</comment>
<accession>A0A1X7AEG3</accession>
<dbReference type="InterPro" id="IPR029048">
    <property type="entry name" value="HSP70_C_sf"/>
</dbReference>
<dbReference type="InterPro" id="IPR018181">
    <property type="entry name" value="Heat_shock_70_CS"/>
</dbReference>
<dbReference type="HAMAP" id="MF_00679">
    <property type="entry name" value="HscA"/>
    <property type="match status" value="1"/>
</dbReference>
<dbReference type="PANTHER" id="PTHR19375">
    <property type="entry name" value="HEAT SHOCK PROTEIN 70KDA"/>
    <property type="match status" value="1"/>
</dbReference>
<evidence type="ECO:0000256" key="3">
    <source>
        <dbReference type="ARBA" id="ARBA00022840"/>
    </source>
</evidence>
<dbReference type="InterPro" id="IPR042039">
    <property type="entry name" value="HscA_NBD"/>
</dbReference>
<dbReference type="AlphaFoldDB" id="A0A1X7AEG3"/>
<dbReference type="FunFam" id="2.60.34.10:FF:000005">
    <property type="entry name" value="Chaperone protein HscA homolog"/>
    <property type="match status" value="1"/>
</dbReference>
<protein>
    <recommendedName>
        <fullName evidence="5">Chaperone protein HscA homolog</fullName>
    </recommendedName>
</protein>
<dbReference type="Gene3D" id="1.20.1270.10">
    <property type="match status" value="1"/>
</dbReference>
<dbReference type="EMBL" id="FWPT01000001">
    <property type="protein sequence ID" value="SMA33136.1"/>
    <property type="molecule type" value="Genomic_DNA"/>
</dbReference>
<gene>
    <name evidence="5 7" type="primary">hscA</name>
    <name evidence="7" type="ORF">EHSB41UT_00230</name>
</gene>
<dbReference type="NCBIfam" id="TIGR01991">
    <property type="entry name" value="HscA"/>
    <property type="match status" value="1"/>
</dbReference>
<dbReference type="GO" id="GO:0016226">
    <property type="term" value="P:iron-sulfur cluster assembly"/>
    <property type="evidence" value="ECO:0007669"/>
    <property type="project" value="InterPro"/>
</dbReference>
<evidence type="ECO:0000256" key="2">
    <source>
        <dbReference type="ARBA" id="ARBA00022741"/>
    </source>
</evidence>
<dbReference type="InterPro" id="IPR043129">
    <property type="entry name" value="ATPase_NBD"/>
</dbReference>
<reference evidence="7 8" key="1">
    <citation type="submission" date="2017-03" db="EMBL/GenBank/DDBJ databases">
        <authorList>
            <person name="Afonso C.L."/>
            <person name="Miller P.J."/>
            <person name="Scott M.A."/>
            <person name="Spackman E."/>
            <person name="Goraichik I."/>
            <person name="Dimitrov K.M."/>
            <person name="Suarez D.L."/>
            <person name="Swayne D.E."/>
        </authorList>
    </citation>
    <scope>NUCLEOTIDE SEQUENCE [LARGE SCALE GENOMIC DNA]</scope>
    <source>
        <strain evidence="7">SB41UT1</strain>
    </source>
</reference>
<dbReference type="InterPro" id="IPR029047">
    <property type="entry name" value="HSP70_peptide-bd_sf"/>
</dbReference>
<organism evidence="7 8">
    <name type="scientific">Parendozoicomonas haliclonae</name>
    <dbReference type="NCBI Taxonomy" id="1960125"/>
    <lineage>
        <taxon>Bacteria</taxon>
        <taxon>Pseudomonadati</taxon>
        <taxon>Pseudomonadota</taxon>
        <taxon>Gammaproteobacteria</taxon>
        <taxon>Oceanospirillales</taxon>
        <taxon>Endozoicomonadaceae</taxon>
        <taxon>Parendozoicomonas</taxon>
    </lineage>
</organism>
<evidence type="ECO:0000256" key="5">
    <source>
        <dbReference type="HAMAP-Rule" id="MF_00679"/>
    </source>
</evidence>
<evidence type="ECO:0000313" key="8">
    <source>
        <dbReference type="Proteomes" id="UP000196573"/>
    </source>
</evidence>
<sequence length="631" mass="67943">MLLQISEPGQSPDPHQRKLAVGIDLGTTNSLVATVRSGTAETLPNISGEHLLPSVVHYGSDCTITGVDARRLAAEDPLNTIISVKRFMGRGINDIHALDDVLPYNFTRTDQGMPFIQTVQGEKSPVQVSAEILKTLRRRAEDSLGGDLLGAVITVPAYFDDAQRQATKDAARLAGLKVLRLLNEPTAAAVAYGLDQGGEGTIAVYDLGGGTFDISILRLHKGVFEVLATGGDTALGGDDFDNAVAGWILQEAGLKMADLCPRGQRKVLDAACAAKIALSDNETTTVAFRSWQGEFTREQFNSLIDPLIDQTLKSVKKSLRDAKLKAVDIDNVVMVGGSTRVLRVRERVAELIGKQPLTSIDPDRVVAIGAALQADVLVGNKSSDDLLLLDVIPLSLGLETMGGLMEKVIHRNTTIPVARAQEFTTFKDGQTAMAIHVLQGEREVIDANRSLARFVLNGIPPMPAGMARIRVTFQVDADGLLSVSARELSSGVEATIEIKPSYGLSEGQIADMLQDSYAFAQEDKDARRLLEARVEAERIFEALESALKKDGDTLLSSEEYEHLTNEARRLAQATKSNDNAFITQVTEDVAKASEVFASRRMNAGIHKALSGHTVQDLADEVSGTQNDGPEE</sequence>
<keyword evidence="2 5" id="KW-0547">Nucleotide-binding</keyword>
<dbReference type="GO" id="GO:0005524">
    <property type="term" value="F:ATP binding"/>
    <property type="evidence" value="ECO:0007669"/>
    <property type="project" value="UniProtKB-KW"/>
</dbReference>
<dbReference type="InterPro" id="IPR010236">
    <property type="entry name" value="ISC_FeS_clus_asmbl_HscA"/>
</dbReference>
<dbReference type="SUPFAM" id="SSF100934">
    <property type="entry name" value="Heat shock protein 70kD (HSP70), C-terminal subdomain"/>
    <property type="match status" value="1"/>
</dbReference>
<dbReference type="Gene3D" id="3.30.420.40">
    <property type="match status" value="2"/>
</dbReference>
<comment type="function">
    <text evidence="5">Chaperone involved in the maturation of iron-sulfur cluster-containing proteins. Has a low intrinsic ATPase activity which is markedly stimulated by HscB.</text>
</comment>
<dbReference type="GO" id="GO:0016887">
    <property type="term" value="F:ATP hydrolysis activity"/>
    <property type="evidence" value="ECO:0007669"/>
    <property type="project" value="UniProtKB-UniRule"/>
</dbReference>
<evidence type="ECO:0000256" key="1">
    <source>
        <dbReference type="ARBA" id="ARBA00007381"/>
    </source>
</evidence>
<dbReference type="Gene3D" id="2.60.34.10">
    <property type="entry name" value="Substrate Binding Domain Of DNAk, Chain A, domain 1"/>
    <property type="match status" value="1"/>
</dbReference>
<dbReference type="Proteomes" id="UP000196573">
    <property type="component" value="Unassembled WGS sequence"/>
</dbReference>
<dbReference type="GO" id="GO:0140662">
    <property type="term" value="F:ATP-dependent protein folding chaperone"/>
    <property type="evidence" value="ECO:0007669"/>
    <property type="project" value="InterPro"/>
</dbReference>
<dbReference type="OrthoDB" id="9766019at2"/>
<dbReference type="SUPFAM" id="SSF53067">
    <property type="entry name" value="Actin-like ATPase domain"/>
    <property type="match status" value="2"/>
</dbReference>
<keyword evidence="8" id="KW-1185">Reference proteome</keyword>
<keyword evidence="3 5" id="KW-0067">ATP-binding</keyword>
<dbReference type="RefSeq" id="WP_087106063.1">
    <property type="nucleotide sequence ID" value="NZ_CBCSCN010000019.1"/>
</dbReference>
<dbReference type="FunFam" id="3.30.420.40:FF:000020">
    <property type="entry name" value="Chaperone protein HscA homolog"/>
    <property type="match status" value="1"/>
</dbReference>
<dbReference type="SUPFAM" id="SSF100920">
    <property type="entry name" value="Heat shock protein 70kD (HSP70), peptide-binding domain"/>
    <property type="match status" value="1"/>
</dbReference>
<evidence type="ECO:0000256" key="4">
    <source>
        <dbReference type="ARBA" id="ARBA00023186"/>
    </source>
</evidence>
<dbReference type="Pfam" id="PF00012">
    <property type="entry name" value="HSP70"/>
    <property type="match status" value="1"/>
</dbReference>
<dbReference type="NCBIfam" id="NF003520">
    <property type="entry name" value="PRK05183.1"/>
    <property type="match status" value="1"/>
</dbReference>
<dbReference type="Gene3D" id="3.90.640.10">
    <property type="entry name" value="Actin, Chain A, domain 4"/>
    <property type="match status" value="1"/>
</dbReference>
<keyword evidence="4 5" id="KW-0143">Chaperone</keyword>
<evidence type="ECO:0000256" key="6">
    <source>
        <dbReference type="RuleBase" id="RU003322"/>
    </source>
</evidence>
<dbReference type="CDD" id="cd10236">
    <property type="entry name" value="ASKHA_NBD_HSP70_HscA"/>
    <property type="match status" value="1"/>
</dbReference>
<dbReference type="FunFam" id="3.30.420.40:FF:000046">
    <property type="entry name" value="Chaperone protein HscA"/>
    <property type="match status" value="1"/>
</dbReference>
<dbReference type="GO" id="GO:0051082">
    <property type="term" value="F:unfolded protein binding"/>
    <property type="evidence" value="ECO:0007669"/>
    <property type="project" value="InterPro"/>
</dbReference>
<name>A0A1X7AEG3_9GAMM</name>
<dbReference type="PRINTS" id="PR00301">
    <property type="entry name" value="HEATSHOCK70"/>
</dbReference>